<dbReference type="InterPro" id="IPR015422">
    <property type="entry name" value="PyrdxlP-dep_Trfase_small"/>
</dbReference>
<dbReference type="InterPro" id="IPR004839">
    <property type="entry name" value="Aminotransferase_I/II_large"/>
</dbReference>
<feature type="domain" description="Aminotransferase class I/classII large" evidence="5">
    <location>
        <begin position="33"/>
        <end position="384"/>
    </location>
</feature>
<evidence type="ECO:0000256" key="1">
    <source>
        <dbReference type="ARBA" id="ARBA00001933"/>
    </source>
</evidence>
<dbReference type="InterPro" id="IPR015424">
    <property type="entry name" value="PyrdxlP-dep_Trfase"/>
</dbReference>
<evidence type="ECO:0000259" key="5">
    <source>
        <dbReference type="Pfam" id="PF00155"/>
    </source>
</evidence>
<sequence>MGRIDSADRIKRLPPYLFAEVDRLKRELIQKGKDVIDLGVGDPDLPTPKFIIDALYEAAKDAKNHRYALDQGLPELRKGMARWYQNRFGVELNPDTEILPLIGSKEGIAHLPLALLNPGDISLVPDPCYPVYKSATWFAGGEVHLLDLLEENQYLPTFKDIPDRTLERAKLLFLNYPNNPTGACATPEFFKNTVSFAKEHQLIVCHDAAYTEIAFDHYKPLSFLQTPGAKSVGVEFHSLSKTYNMTGWRVGFVCGNHEVVRHLSKLKANIDSGIFQAIQIAGLKALEHGQAEVDRLKAIYQKRRDIVVNGFQEIGWQIQPPKATFYMWLPVPPGYTSQELCLKFLKEANVVVVPGNGFGSNGEGYFRISLTMAEDRLTEAVNRIKKIHTK</sequence>
<protein>
    <recommendedName>
        <fullName evidence="4">Aminotransferase</fullName>
        <ecNumber evidence="4">2.6.1.-</ecNumber>
    </recommendedName>
</protein>
<comment type="similarity">
    <text evidence="4">Belongs to the class-I pyridoxal-phosphate-dependent aminotransferase family.</text>
</comment>
<dbReference type="InterPro" id="IPR015421">
    <property type="entry name" value="PyrdxlP-dep_Trfase_major"/>
</dbReference>
<dbReference type="Gene3D" id="3.90.1150.10">
    <property type="entry name" value="Aspartate Aminotransferase, domain 1"/>
    <property type="match status" value="1"/>
</dbReference>
<dbReference type="PANTHER" id="PTHR42832">
    <property type="entry name" value="AMINO ACID AMINOTRANSFERASE"/>
    <property type="match status" value="1"/>
</dbReference>
<dbReference type="EMBL" id="PCVY01000063">
    <property type="protein sequence ID" value="PIQ85719.1"/>
    <property type="molecule type" value="Genomic_DNA"/>
</dbReference>
<dbReference type="InterPro" id="IPR004838">
    <property type="entry name" value="NHTrfase_class1_PyrdxlP-BS"/>
</dbReference>
<dbReference type="Gene3D" id="3.40.640.10">
    <property type="entry name" value="Type I PLP-dependent aspartate aminotransferase-like (Major domain)"/>
    <property type="match status" value="1"/>
</dbReference>
<dbReference type="Pfam" id="PF00155">
    <property type="entry name" value="Aminotran_1_2"/>
    <property type="match status" value="1"/>
</dbReference>
<dbReference type="GO" id="GO:0008483">
    <property type="term" value="F:transaminase activity"/>
    <property type="evidence" value="ECO:0007669"/>
    <property type="project" value="UniProtKB-KW"/>
</dbReference>
<dbReference type="GO" id="GO:0030170">
    <property type="term" value="F:pyridoxal phosphate binding"/>
    <property type="evidence" value="ECO:0007669"/>
    <property type="project" value="InterPro"/>
</dbReference>
<evidence type="ECO:0000256" key="4">
    <source>
        <dbReference type="RuleBase" id="RU000481"/>
    </source>
</evidence>
<keyword evidence="2 4" id="KW-0032">Aminotransferase</keyword>
<organism evidence="6 7">
    <name type="scientific">Candidatus Abzuiibacterium crystallinum</name>
    <dbReference type="NCBI Taxonomy" id="1974748"/>
    <lineage>
        <taxon>Bacteria</taxon>
        <taxon>Pseudomonadati</taxon>
        <taxon>Candidatus Omnitrophota</taxon>
        <taxon>Candidatus Abzuiibacterium</taxon>
    </lineage>
</organism>
<reference evidence="6 7" key="1">
    <citation type="submission" date="2017-09" db="EMBL/GenBank/DDBJ databases">
        <title>Depth-based differentiation of microbial function through sediment-hosted aquifers and enrichment of novel symbionts in the deep terrestrial subsurface.</title>
        <authorList>
            <person name="Probst A.J."/>
            <person name="Ladd B."/>
            <person name="Jarett J.K."/>
            <person name="Geller-Mcgrath D.E."/>
            <person name="Sieber C.M."/>
            <person name="Emerson J.B."/>
            <person name="Anantharaman K."/>
            <person name="Thomas B.C."/>
            <person name="Malmstrom R."/>
            <person name="Stieglmeier M."/>
            <person name="Klingl A."/>
            <person name="Woyke T."/>
            <person name="Ryan C.M."/>
            <person name="Banfield J.F."/>
        </authorList>
    </citation>
    <scope>NUCLEOTIDE SEQUENCE [LARGE SCALE GENOMIC DNA]</scope>
    <source>
        <strain evidence="6">CG11_big_fil_rev_8_21_14_0_20_45_26</strain>
    </source>
</reference>
<keyword evidence="3 4" id="KW-0808">Transferase</keyword>
<evidence type="ECO:0000313" key="6">
    <source>
        <dbReference type="EMBL" id="PIQ85719.1"/>
    </source>
</evidence>
<dbReference type="SUPFAM" id="SSF53383">
    <property type="entry name" value="PLP-dependent transferases"/>
    <property type="match status" value="1"/>
</dbReference>
<comment type="cofactor">
    <cofactor evidence="1 4">
        <name>pyridoxal 5'-phosphate</name>
        <dbReference type="ChEBI" id="CHEBI:597326"/>
    </cofactor>
</comment>
<accession>A0A2H0LMS8</accession>
<evidence type="ECO:0000256" key="2">
    <source>
        <dbReference type="ARBA" id="ARBA00022576"/>
    </source>
</evidence>
<dbReference type="AlphaFoldDB" id="A0A2H0LMS8"/>
<evidence type="ECO:0000313" key="7">
    <source>
        <dbReference type="Proteomes" id="UP000230859"/>
    </source>
</evidence>
<evidence type="ECO:0000256" key="3">
    <source>
        <dbReference type="ARBA" id="ARBA00022679"/>
    </source>
</evidence>
<dbReference type="CDD" id="cd00609">
    <property type="entry name" value="AAT_like"/>
    <property type="match status" value="1"/>
</dbReference>
<proteinExistence type="inferred from homology"/>
<dbReference type="PANTHER" id="PTHR42832:SF3">
    <property type="entry name" value="L-GLUTAMINE--4-(METHYLSULFANYL)-2-OXOBUTANOATE AMINOTRANSFERASE"/>
    <property type="match status" value="1"/>
</dbReference>
<comment type="caution">
    <text evidence="6">The sequence shown here is derived from an EMBL/GenBank/DDBJ whole genome shotgun (WGS) entry which is preliminary data.</text>
</comment>
<dbReference type="EC" id="2.6.1.-" evidence="4"/>
<name>A0A2H0LMS8_9BACT</name>
<dbReference type="NCBIfam" id="NF006756">
    <property type="entry name" value="PRK09276.1"/>
    <property type="match status" value="1"/>
</dbReference>
<dbReference type="PROSITE" id="PS00105">
    <property type="entry name" value="AA_TRANSFER_CLASS_1"/>
    <property type="match status" value="1"/>
</dbReference>
<dbReference type="Proteomes" id="UP000230859">
    <property type="component" value="Unassembled WGS sequence"/>
</dbReference>
<dbReference type="InterPro" id="IPR050881">
    <property type="entry name" value="LL-DAP_aminotransferase"/>
</dbReference>
<gene>
    <name evidence="6" type="ORF">COV74_07770</name>
</gene>